<dbReference type="Proteomes" id="UP000485621">
    <property type="component" value="Unassembled WGS sequence"/>
</dbReference>
<dbReference type="EMBL" id="MWDB01000001">
    <property type="protein sequence ID" value="OQB42639.1"/>
    <property type="molecule type" value="Genomic_DNA"/>
</dbReference>
<proteinExistence type="predicted"/>
<dbReference type="AlphaFoldDB" id="A0A1V5ZQS3"/>
<gene>
    <name evidence="1" type="ORF">BWY04_00075</name>
</gene>
<reference evidence="1" key="1">
    <citation type="submission" date="2017-02" db="EMBL/GenBank/DDBJ databases">
        <title>Delving into the versatile metabolic prowess of the omnipresent phylum Bacteroidetes.</title>
        <authorList>
            <person name="Nobu M.K."/>
            <person name="Mei R."/>
            <person name="Narihiro T."/>
            <person name="Kuroda K."/>
            <person name="Liu W.-T."/>
        </authorList>
    </citation>
    <scope>NUCLEOTIDE SEQUENCE</scope>
    <source>
        <strain evidence="1">ADurb.Bin160</strain>
    </source>
</reference>
<organism evidence="1">
    <name type="scientific">candidate division CPR1 bacterium ADurb.Bin160</name>
    <dbReference type="NCBI Taxonomy" id="1852826"/>
    <lineage>
        <taxon>Bacteria</taxon>
        <taxon>candidate division CPR1</taxon>
    </lineage>
</organism>
<evidence type="ECO:0000313" key="1">
    <source>
        <dbReference type="EMBL" id="OQB42639.1"/>
    </source>
</evidence>
<comment type="caution">
    <text evidence="1">The sequence shown here is derived from an EMBL/GenBank/DDBJ whole genome shotgun (WGS) entry which is preliminary data.</text>
</comment>
<sequence length="30" mass="3292">MGKVLITTKTSAIPEVVYGKVKFIKPADKE</sequence>
<name>A0A1V5ZQS3_9BACT</name>
<accession>A0A1V5ZQS3</accession>
<protein>
    <submittedName>
        <fullName evidence="1">Uncharacterized protein</fullName>
    </submittedName>
</protein>